<organism evidence="3 4">
    <name type="scientific">Trichuris suis</name>
    <name type="common">pig whipworm</name>
    <dbReference type="NCBI Taxonomy" id="68888"/>
    <lineage>
        <taxon>Eukaryota</taxon>
        <taxon>Metazoa</taxon>
        <taxon>Ecdysozoa</taxon>
        <taxon>Nematoda</taxon>
        <taxon>Enoplea</taxon>
        <taxon>Dorylaimia</taxon>
        <taxon>Trichinellida</taxon>
        <taxon>Trichuridae</taxon>
        <taxon>Trichuris</taxon>
    </lineage>
</organism>
<dbReference type="EMBL" id="KL363251">
    <property type="protein sequence ID" value="KFD50599.1"/>
    <property type="molecule type" value="Genomic_DNA"/>
</dbReference>
<proteinExistence type="predicted"/>
<dbReference type="Proteomes" id="UP000030764">
    <property type="component" value="Unassembled WGS sequence"/>
</dbReference>
<name>A0A085M053_9BILA</name>
<evidence type="ECO:0000313" key="3">
    <source>
        <dbReference type="EMBL" id="KFD50599.1"/>
    </source>
</evidence>
<dbReference type="AlphaFoldDB" id="A0A085M053"/>
<gene>
    <name evidence="3" type="ORF">M513_08548</name>
</gene>
<reference evidence="3 4" key="1">
    <citation type="journal article" date="2014" name="Nat. Genet.">
        <title>Genome and transcriptome of the porcine whipworm Trichuris suis.</title>
        <authorList>
            <person name="Jex A.R."/>
            <person name="Nejsum P."/>
            <person name="Schwarz E.M."/>
            <person name="Hu L."/>
            <person name="Young N.D."/>
            <person name="Hall R.S."/>
            <person name="Korhonen P.K."/>
            <person name="Liao S."/>
            <person name="Thamsborg S."/>
            <person name="Xia J."/>
            <person name="Xu P."/>
            <person name="Wang S."/>
            <person name="Scheerlinck J.P."/>
            <person name="Hofmann A."/>
            <person name="Sternberg P.W."/>
            <person name="Wang J."/>
            <person name="Gasser R.B."/>
        </authorList>
    </citation>
    <scope>NUCLEOTIDE SEQUENCE [LARGE SCALE GENOMIC DNA]</scope>
    <source>
        <strain evidence="3">DCEP-RM93M</strain>
    </source>
</reference>
<feature type="coiled-coil region" evidence="1">
    <location>
        <begin position="183"/>
        <end position="210"/>
    </location>
</feature>
<evidence type="ECO:0000256" key="2">
    <source>
        <dbReference type="SAM" id="MobiDB-lite"/>
    </source>
</evidence>
<feature type="region of interest" description="Disordered" evidence="2">
    <location>
        <begin position="1"/>
        <end position="27"/>
    </location>
</feature>
<evidence type="ECO:0000313" key="4">
    <source>
        <dbReference type="Proteomes" id="UP000030764"/>
    </source>
</evidence>
<keyword evidence="4" id="KW-1185">Reference proteome</keyword>
<evidence type="ECO:0000256" key="1">
    <source>
        <dbReference type="SAM" id="Coils"/>
    </source>
</evidence>
<accession>A0A085M053</accession>
<feature type="compositionally biased region" description="Basic and acidic residues" evidence="2">
    <location>
        <begin position="16"/>
        <end position="27"/>
    </location>
</feature>
<protein>
    <submittedName>
        <fullName evidence="3">Uncharacterized protein</fullName>
    </submittedName>
</protein>
<sequence>MGNSSSRRWKRHKGKRPESAEMDGRTIKLDDGAAGAFEENFYARQGRIPMDKVEASSTLAACEQRRSVSSLAHVPMATNFSSTLNRDKKRCFSETNVLLKGVLRREPFLPNADSNIPIGNCDRFNRFKQPPPPSGLWESLGAENGYESKLPFALCSAEVDRLYQGLKREEQLMSEIRLLKLQKIMLKNRLDSMEHDRETLKIKCHALELQLSQKDRSASTPSLLSPRSPIIRKFDDQNARANYQRNLASLSTYCTDSSLWLSDRKVNRPYTRPQVTFNLTPDTIQYSSTDDPLDSFDILCQKLKSEINVLETQLNHSGVARFESILLMVKQTSCPALNGYVRTIFFPRIAHNHLQDSSLWLSDRKVNRPYTRPQVTFNLTPDTIQYSSTDDPLDSFDILCQKLKSEINVLETQLNHVNRRVESPVSNRSSLWSSKRPVRR</sequence>
<keyword evidence="1" id="KW-0175">Coiled coil</keyword>